<protein>
    <submittedName>
        <fullName evidence="10">2-oxoglutarate-dependent dioxygenase AOP3-like</fullName>
    </submittedName>
</protein>
<keyword evidence="3" id="KW-0223">Dioxygenase</keyword>
<keyword evidence="4 7" id="KW-0560">Oxidoreductase</keyword>
<dbReference type="AlphaFoldDB" id="A0A8B8MIW7"/>
<comment type="function">
    <text evidence="6">Probable 2-oxoglutarate-dependent dioxygenase that may be involved in glucosinolates biosynthesis. May play a role in the production of aliphatic glucosinolates.</text>
</comment>
<reference evidence="10" key="2">
    <citation type="submission" date="2025-08" db="UniProtKB">
        <authorList>
            <consortium name="RefSeq"/>
        </authorList>
    </citation>
    <scope>IDENTIFICATION</scope>
    <source>
        <tissue evidence="10">Young leaves</tissue>
    </source>
</reference>
<evidence type="ECO:0000256" key="4">
    <source>
        <dbReference type="ARBA" id="ARBA00023002"/>
    </source>
</evidence>
<evidence type="ECO:0000256" key="5">
    <source>
        <dbReference type="ARBA" id="ARBA00023004"/>
    </source>
</evidence>
<dbReference type="RefSeq" id="XP_027367843.1">
    <property type="nucleotide sequence ID" value="XM_027512042.1"/>
</dbReference>
<evidence type="ECO:0000256" key="3">
    <source>
        <dbReference type="ARBA" id="ARBA00022964"/>
    </source>
</evidence>
<dbReference type="Proteomes" id="UP000694853">
    <property type="component" value="Unplaced"/>
</dbReference>
<comment type="similarity">
    <text evidence="1 7">Belongs to the iron/ascorbate-dependent oxidoreductase family.</text>
</comment>
<dbReference type="InterPro" id="IPR026992">
    <property type="entry name" value="DIOX_N"/>
</dbReference>
<evidence type="ECO:0000256" key="6">
    <source>
        <dbReference type="ARBA" id="ARBA00057022"/>
    </source>
</evidence>
<sequence length="310" mass="35799">MAFPLPVVDFNDENLKPGSEAWHSACDVVRTALEDHGCYIARYHKIDEELRNSVVSAMERVFVLPLETRKQETSDKPFHSYIGQFANFPRYESVGIEDPLTISACKNFEHIMWPQGNDRFSEILNEYAKLLADFDGVTKRMVIESYGVDMKHCDSIIKSTNYLLRCFKYRVTQSDESNLVLNPHTDLSFTSVMHQLNNINGLEIKLKNGEWYNVDASPSFIVVMAGDAFQCWSNGRIRSCEHRVTMNAKKIRLCMGFSSFCSEMMQIPKELVDEKHPLGYKPLDHYGYLRFFEKEKIKETNPRLKAYCGV</sequence>
<keyword evidence="2 7" id="KW-0479">Metal-binding</keyword>
<keyword evidence="9" id="KW-1185">Reference proteome</keyword>
<evidence type="ECO:0000256" key="2">
    <source>
        <dbReference type="ARBA" id="ARBA00022723"/>
    </source>
</evidence>
<dbReference type="GO" id="GO:0051213">
    <property type="term" value="F:dioxygenase activity"/>
    <property type="evidence" value="ECO:0007669"/>
    <property type="project" value="UniProtKB-KW"/>
</dbReference>
<dbReference type="InterPro" id="IPR005123">
    <property type="entry name" value="Oxoglu/Fe-dep_dioxygenase_dom"/>
</dbReference>
<dbReference type="Gene3D" id="2.60.120.330">
    <property type="entry name" value="B-lactam Antibiotic, Isopenicillin N Synthase, Chain"/>
    <property type="match status" value="1"/>
</dbReference>
<evidence type="ECO:0000259" key="8">
    <source>
        <dbReference type="PROSITE" id="PS51471"/>
    </source>
</evidence>
<dbReference type="SUPFAM" id="SSF51197">
    <property type="entry name" value="Clavaminate synthase-like"/>
    <property type="match status" value="1"/>
</dbReference>
<dbReference type="Pfam" id="PF03171">
    <property type="entry name" value="2OG-FeII_Oxy"/>
    <property type="match status" value="1"/>
</dbReference>
<feature type="domain" description="Fe2OG dioxygenase" evidence="8">
    <location>
        <begin position="159"/>
        <end position="263"/>
    </location>
</feature>
<keyword evidence="5 7" id="KW-0408">Iron</keyword>
<dbReference type="PANTHER" id="PTHR47990">
    <property type="entry name" value="2-OXOGLUTARATE (2OG) AND FE(II)-DEPENDENT OXYGENASE SUPERFAMILY PROTEIN-RELATED"/>
    <property type="match status" value="1"/>
</dbReference>
<dbReference type="InterPro" id="IPR044861">
    <property type="entry name" value="IPNS-like_FE2OG_OXY"/>
</dbReference>
<evidence type="ECO:0000313" key="10">
    <source>
        <dbReference type="RefSeq" id="XP_027367843.1"/>
    </source>
</evidence>
<dbReference type="KEGG" id="aprc:113873748"/>
<dbReference type="InterPro" id="IPR050231">
    <property type="entry name" value="Iron_ascorbate_oxido_reductase"/>
</dbReference>
<reference evidence="9" key="1">
    <citation type="journal article" date="2019" name="Toxins">
        <title>Detection of Abrin-Like and Prepropulchellin-Like Toxin Genes and Transcripts Using Whole Genome Sequencing and Full-Length Transcript Sequencing of Abrus precatorius.</title>
        <authorList>
            <person name="Hovde B.T."/>
            <person name="Daligault H.E."/>
            <person name="Hanschen E.R."/>
            <person name="Kunde Y.A."/>
            <person name="Johnson M.B."/>
            <person name="Starkenburg S.R."/>
            <person name="Johnson S.L."/>
        </authorList>
    </citation>
    <scope>NUCLEOTIDE SEQUENCE [LARGE SCALE GENOMIC DNA]</scope>
</reference>
<evidence type="ECO:0000313" key="9">
    <source>
        <dbReference type="Proteomes" id="UP000694853"/>
    </source>
</evidence>
<dbReference type="FunFam" id="2.60.120.330:FF:000022">
    <property type="entry name" value="Probable 2-oxoglutarate-dependent dioxygenase AOP1.2"/>
    <property type="match status" value="1"/>
</dbReference>
<dbReference type="PROSITE" id="PS51471">
    <property type="entry name" value="FE2OG_OXY"/>
    <property type="match status" value="1"/>
</dbReference>
<name>A0A8B8MIW7_ABRPR</name>
<dbReference type="OrthoDB" id="288590at2759"/>
<evidence type="ECO:0000256" key="7">
    <source>
        <dbReference type="RuleBase" id="RU003682"/>
    </source>
</evidence>
<dbReference type="InterPro" id="IPR027443">
    <property type="entry name" value="IPNS-like_sf"/>
</dbReference>
<dbReference type="GeneID" id="113873748"/>
<organism evidence="9 10">
    <name type="scientific">Abrus precatorius</name>
    <name type="common">Indian licorice</name>
    <name type="synonym">Glycine abrus</name>
    <dbReference type="NCBI Taxonomy" id="3816"/>
    <lineage>
        <taxon>Eukaryota</taxon>
        <taxon>Viridiplantae</taxon>
        <taxon>Streptophyta</taxon>
        <taxon>Embryophyta</taxon>
        <taxon>Tracheophyta</taxon>
        <taxon>Spermatophyta</taxon>
        <taxon>Magnoliopsida</taxon>
        <taxon>eudicotyledons</taxon>
        <taxon>Gunneridae</taxon>
        <taxon>Pentapetalae</taxon>
        <taxon>rosids</taxon>
        <taxon>fabids</taxon>
        <taxon>Fabales</taxon>
        <taxon>Fabaceae</taxon>
        <taxon>Papilionoideae</taxon>
        <taxon>50 kb inversion clade</taxon>
        <taxon>NPAAA clade</taxon>
        <taxon>indigoferoid/millettioid clade</taxon>
        <taxon>Abreae</taxon>
        <taxon>Abrus</taxon>
    </lineage>
</organism>
<dbReference type="Pfam" id="PF14226">
    <property type="entry name" value="DIOX_N"/>
    <property type="match status" value="1"/>
</dbReference>
<proteinExistence type="inferred from homology"/>
<dbReference type="GO" id="GO:0046872">
    <property type="term" value="F:metal ion binding"/>
    <property type="evidence" value="ECO:0007669"/>
    <property type="project" value="UniProtKB-KW"/>
</dbReference>
<evidence type="ECO:0000256" key="1">
    <source>
        <dbReference type="ARBA" id="ARBA00008056"/>
    </source>
</evidence>
<gene>
    <name evidence="10" type="primary">LOC113873748</name>
</gene>
<accession>A0A8B8MIW7</accession>